<dbReference type="SUPFAM" id="SSF52540">
    <property type="entry name" value="P-loop containing nucleoside triphosphate hydrolases"/>
    <property type="match status" value="1"/>
</dbReference>
<dbReference type="Gene3D" id="3.40.50.300">
    <property type="entry name" value="P-loop containing nucleotide triphosphate hydrolases"/>
    <property type="match status" value="1"/>
</dbReference>
<reference evidence="2 3" key="1">
    <citation type="submission" date="2019-12" db="EMBL/GenBank/DDBJ databases">
        <title>Genome sequence of Streptomyces bambusae.</title>
        <authorList>
            <person name="Bansal K."/>
            <person name="Choksket S."/>
            <person name="Korpole S."/>
            <person name="Patil P.B."/>
        </authorList>
    </citation>
    <scope>NUCLEOTIDE SEQUENCE [LARGE SCALE GENOMIC DNA]</scope>
    <source>
        <strain evidence="2 3">SK60</strain>
    </source>
</reference>
<dbReference type="InterPro" id="IPR016032">
    <property type="entry name" value="Sig_transdc_resp-reg_C-effctor"/>
</dbReference>
<dbReference type="InterPro" id="IPR000792">
    <property type="entry name" value="Tscrpt_reg_LuxR_C"/>
</dbReference>
<gene>
    <name evidence="2" type="ORF">GPJ59_01635</name>
</gene>
<dbReference type="Proteomes" id="UP000812013">
    <property type="component" value="Unassembled WGS sequence"/>
</dbReference>
<evidence type="ECO:0000313" key="2">
    <source>
        <dbReference type="EMBL" id="MBW5480632.1"/>
    </source>
</evidence>
<dbReference type="Pfam" id="PF25872">
    <property type="entry name" value="HTH_77"/>
    <property type="match status" value="1"/>
</dbReference>
<dbReference type="EMBL" id="WTFF01000005">
    <property type="protein sequence ID" value="MBW5480632.1"/>
    <property type="molecule type" value="Genomic_DNA"/>
</dbReference>
<dbReference type="Gene3D" id="1.25.40.10">
    <property type="entry name" value="Tetratricopeptide repeat domain"/>
    <property type="match status" value="1"/>
</dbReference>
<feature type="domain" description="HTH luxR-type" evidence="1">
    <location>
        <begin position="702"/>
        <end position="767"/>
    </location>
</feature>
<dbReference type="InterPro" id="IPR049945">
    <property type="entry name" value="AAA_22"/>
</dbReference>
<dbReference type="SUPFAM" id="SSF46894">
    <property type="entry name" value="C-terminal effector domain of the bipartite response regulators"/>
    <property type="match status" value="1"/>
</dbReference>
<accession>A0ABS6YYS2</accession>
<dbReference type="PRINTS" id="PR00364">
    <property type="entry name" value="DISEASERSIST"/>
</dbReference>
<dbReference type="InterPro" id="IPR058852">
    <property type="entry name" value="HTH_77"/>
</dbReference>
<proteinExistence type="predicted"/>
<dbReference type="InterPro" id="IPR027417">
    <property type="entry name" value="P-loop_NTPase"/>
</dbReference>
<dbReference type="Gene3D" id="1.10.10.10">
    <property type="entry name" value="Winged helix-like DNA-binding domain superfamily/Winged helix DNA-binding domain"/>
    <property type="match status" value="1"/>
</dbReference>
<dbReference type="Pfam" id="PF00196">
    <property type="entry name" value="GerE"/>
    <property type="match status" value="1"/>
</dbReference>
<organism evidence="2 3">
    <name type="scientific">Streptomyces bambusae</name>
    <dbReference type="NCBI Taxonomy" id="1550616"/>
    <lineage>
        <taxon>Bacteria</taxon>
        <taxon>Bacillati</taxon>
        <taxon>Actinomycetota</taxon>
        <taxon>Actinomycetes</taxon>
        <taxon>Kitasatosporales</taxon>
        <taxon>Streptomycetaceae</taxon>
        <taxon>Streptomyces</taxon>
    </lineage>
</organism>
<dbReference type="PRINTS" id="PR00038">
    <property type="entry name" value="HTHLUXR"/>
</dbReference>
<dbReference type="PANTHER" id="PTHR47691:SF3">
    <property type="entry name" value="HTH-TYPE TRANSCRIPTIONAL REGULATOR RV0890C-RELATED"/>
    <property type="match status" value="1"/>
</dbReference>
<protein>
    <submittedName>
        <fullName evidence="2">AAA family ATPase</fullName>
    </submittedName>
</protein>
<dbReference type="InterPro" id="IPR036388">
    <property type="entry name" value="WH-like_DNA-bd_sf"/>
</dbReference>
<evidence type="ECO:0000259" key="1">
    <source>
        <dbReference type="PROSITE" id="PS50043"/>
    </source>
</evidence>
<dbReference type="RefSeq" id="WP_219664459.1">
    <property type="nucleotide sequence ID" value="NZ_WTFF01000005.1"/>
</dbReference>
<dbReference type="SMART" id="SM00421">
    <property type="entry name" value="HTH_LUXR"/>
    <property type="match status" value="1"/>
</dbReference>
<name>A0ABS6YYS2_9ACTN</name>
<dbReference type="PROSITE" id="PS50043">
    <property type="entry name" value="HTH_LUXR_2"/>
    <property type="match status" value="1"/>
</dbReference>
<dbReference type="SUPFAM" id="SSF48452">
    <property type="entry name" value="TPR-like"/>
    <property type="match status" value="1"/>
</dbReference>
<dbReference type="CDD" id="cd06170">
    <property type="entry name" value="LuxR_C_like"/>
    <property type="match status" value="1"/>
</dbReference>
<keyword evidence="3" id="KW-1185">Reference proteome</keyword>
<evidence type="ECO:0000313" key="3">
    <source>
        <dbReference type="Proteomes" id="UP000812013"/>
    </source>
</evidence>
<dbReference type="InterPro" id="IPR011990">
    <property type="entry name" value="TPR-like_helical_dom_sf"/>
</dbReference>
<dbReference type="PANTHER" id="PTHR47691">
    <property type="entry name" value="REGULATOR-RELATED"/>
    <property type="match status" value="1"/>
</dbReference>
<dbReference type="Pfam" id="PF13401">
    <property type="entry name" value="AAA_22"/>
    <property type="match status" value="1"/>
</dbReference>
<sequence length="771" mass="84421">MRANRRSQGNLPADLTSFVGRREELAAARAVLPRTRLLTLTGAGGIGKTRLALRLAAQVARAYPAGAWRVDLAAVERPDLLGHAVLESLGLDHEVGRPVLEALTGHLNGLRMLLVVDNCEHLLEASATVIGTLLAALPGLQVIATSRQALAVEGEHLLTVPPLRAPHPEASVPAEAAARNEALELFTQRGAAAIGEFAPAGSEARAAALVCHRLDGIPLAIELAAARLRTMTCEEILQHLNNSFHLLSRGSRTSLPRHRTLLAALDWSFDHCAPEEQLLWARMSVFAGSADREAVEAVCSDDRLCVPDLLDLVAALVDKSVLIREDGDTGVRYRMLETVRAYGRRQLETRGEVAVWRRHHRDHYRRIVLRADEEWFTQRQTLWMGRLHEERPNLRAALSFCLEEPGESAPGLEVAAALWCHRLGAGGLEEERLWLAQTLAVSPEPSRAKASALWADGWLALLRGDHGAAASRVTQCRALAKTVGDERAGADAEQLAALAALFQDDFPTAIPLLEHTLSRYQALGALGETWSTLFLLGLACCLDGDPRAADLCREGLELCEKHDARWSRSWSLWLNGLLHLMGAEHERAAGLLQESLRLGRPDHNRLGVAQCLEVLAWTRARQDQCLDAAELLGSAQFLWQQIGSTLPGVGHLLRYRTECEARLRRELGEDRFQHAVKAGEALPIDQAVERALGAPKSLRQPRERPGTLLTARERQVAELVSQGLADKQIAALLVLSPRTVHGHVQRILVKLGFTSRRQIAQWAGGRPPAPP</sequence>
<comment type="caution">
    <text evidence="2">The sequence shown here is derived from an EMBL/GenBank/DDBJ whole genome shotgun (WGS) entry which is preliminary data.</text>
</comment>